<dbReference type="Proteomes" id="UP000094043">
    <property type="component" value="Chromosome 6"/>
</dbReference>
<dbReference type="AlphaFoldDB" id="A0A1E3HYN5"/>
<gene>
    <name evidence="1" type="ORF">L203_105286</name>
</gene>
<dbReference type="GeneID" id="91089495"/>
<name>A0A1E3HYN5_9TREE</name>
<reference evidence="1" key="3">
    <citation type="submission" date="2024-01" db="EMBL/GenBank/DDBJ databases">
        <authorList>
            <person name="Coelho M.A."/>
            <person name="David-Palma M."/>
            <person name="Shea T."/>
            <person name="Sun S."/>
            <person name="Cuomo C.A."/>
            <person name="Heitman J."/>
        </authorList>
    </citation>
    <scope>NUCLEOTIDE SEQUENCE</scope>
    <source>
        <strain evidence="1">CBS 7841</strain>
    </source>
</reference>
<keyword evidence="2" id="KW-1185">Reference proteome</keyword>
<protein>
    <submittedName>
        <fullName evidence="1">Uncharacterized protein</fullName>
    </submittedName>
</protein>
<organism evidence="1 2">
    <name type="scientific">Cryptococcus depauperatus CBS 7841</name>
    <dbReference type="NCBI Taxonomy" id="1295531"/>
    <lineage>
        <taxon>Eukaryota</taxon>
        <taxon>Fungi</taxon>
        <taxon>Dikarya</taxon>
        <taxon>Basidiomycota</taxon>
        <taxon>Agaricomycotina</taxon>
        <taxon>Tremellomycetes</taxon>
        <taxon>Tremellales</taxon>
        <taxon>Cryptococcaceae</taxon>
        <taxon>Cryptococcus</taxon>
    </lineage>
</organism>
<proteinExistence type="predicted"/>
<dbReference type="VEuPathDB" id="FungiDB:L203_05657"/>
<reference evidence="1" key="2">
    <citation type="journal article" date="2022" name="Elife">
        <title>Obligate sexual reproduction of a homothallic fungus closely related to the Cryptococcus pathogenic species complex.</title>
        <authorList>
            <person name="Passer A.R."/>
            <person name="Clancey S.A."/>
            <person name="Shea T."/>
            <person name="David-Palma M."/>
            <person name="Averette A.F."/>
            <person name="Boekhout T."/>
            <person name="Porcel B.M."/>
            <person name="Nowrousian M."/>
            <person name="Cuomo C.A."/>
            <person name="Sun S."/>
            <person name="Heitman J."/>
            <person name="Coelho M.A."/>
        </authorList>
    </citation>
    <scope>NUCLEOTIDE SEQUENCE</scope>
    <source>
        <strain evidence="1">CBS 7841</strain>
    </source>
</reference>
<evidence type="ECO:0000313" key="1">
    <source>
        <dbReference type="EMBL" id="WVN90051.1"/>
    </source>
</evidence>
<reference evidence="1" key="1">
    <citation type="submission" date="2016-06" db="EMBL/GenBank/DDBJ databases">
        <authorList>
            <person name="Cuomo C."/>
            <person name="Litvintseva A."/>
            <person name="Heitman J."/>
            <person name="Chen Y."/>
            <person name="Sun S."/>
            <person name="Springer D."/>
            <person name="Dromer F."/>
            <person name="Young S."/>
            <person name="Zeng Q."/>
            <person name="Chapman S."/>
            <person name="Gujja S."/>
            <person name="Saif S."/>
            <person name="Birren B."/>
        </authorList>
    </citation>
    <scope>NUCLEOTIDE SEQUENCE</scope>
    <source>
        <strain evidence="1">CBS 7841</strain>
    </source>
</reference>
<evidence type="ECO:0000313" key="2">
    <source>
        <dbReference type="Proteomes" id="UP000094043"/>
    </source>
</evidence>
<accession>A0A1E3HYN5</accession>
<sequence>MDPSYSALPSVSTNTSQQAGPDIGCLITCFPIISQTETPPEGSEYPRMGCGSAVYPLKDESVSRDIALHSQRLRKAISRSARSNEVAGYYKSVVDNLKSQFGPGPSHPRIVGKIFKRCRTSATEIARRLAGSVSTNTNFKLTAMPPDEFNILTQNQGVNKSLFVVYNGEGYPASQGSLGSIGGSAHLLVNFPMNAGPAAAMVASDQTYPGFEVIQPPVGPMWLEGFGQGFDSNLPGAGGIADPPLAESFISTDWFPYMDPNLQLEQEGLYGGILLEQSAAEMPDGDQPYGTQPDSQDDSGVPEFQ</sequence>
<dbReference type="EMBL" id="CP143789">
    <property type="protein sequence ID" value="WVN90051.1"/>
    <property type="molecule type" value="Genomic_DNA"/>
</dbReference>
<dbReference type="KEGG" id="cdep:91089495"/>
<dbReference type="RefSeq" id="XP_066070751.1">
    <property type="nucleotide sequence ID" value="XM_066214654.1"/>
</dbReference>